<dbReference type="OrthoDB" id="6713157at2"/>
<dbReference type="KEGG" id="pct:PC1_2881"/>
<name>C6DAS3_PECCP</name>
<proteinExistence type="predicted"/>
<evidence type="ECO:0000313" key="1">
    <source>
        <dbReference type="EMBL" id="ACT13907.1"/>
    </source>
</evidence>
<gene>
    <name evidence="1" type="ordered locus">PC1_2881</name>
</gene>
<dbReference type="AlphaFoldDB" id="C6DAS3"/>
<dbReference type="EMBL" id="CP001657">
    <property type="protein sequence ID" value="ACT13907.1"/>
    <property type="molecule type" value="Genomic_DNA"/>
</dbReference>
<dbReference type="HOGENOM" id="CLU_076105_0_0_6"/>
<sequence>MSCVSFYESRINMQILLCNRSLFDNELIGYLINKAEHSSFKYDFLDNIVPRREFGSFSPEMIFNQTEEKIKNSLIPEDSLKWVDSPLAIAFLTNVMNSLNNEYYSKTNPSLLFLNSPIDIFYVANGAMPFKSLVFIVDNLSIKISRQKIEEIIYTLKSQWSALTKSFPNPFWFSANKQNIKEMDSYNWLFSRFDKMGVVEDNIDYHKKSENQFIIYSVFYSWASNKTMSEVELFLIKTRKSWSQRKFKKSVKDKKVLNTYISGDAKDQLKKLAKNSNRNMNEELEVIINDAYLRRLM</sequence>
<accession>C6DAS3</accession>
<evidence type="ECO:0000313" key="2">
    <source>
        <dbReference type="Proteomes" id="UP000002736"/>
    </source>
</evidence>
<dbReference type="eggNOG" id="ENOG50346JZ">
    <property type="taxonomic scope" value="Bacteria"/>
</dbReference>
<organism evidence="1 2">
    <name type="scientific">Pectobacterium carotovorum subsp. carotovorum (strain PC1)</name>
    <dbReference type="NCBI Taxonomy" id="561230"/>
    <lineage>
        <taxon>Bacteria</taxon>
        <taxon>Pseudomonadati</taxon>
        <taxon>Pseudomonadota</taxon>
        <taxon>Gammaproteobacteria</taxon>
        <taxon>Enterobacterales</taxon>
        <taxon>Pectobacteriaceae</taxon>
        <taxon>Pectobacterium</taxon>
    </lineage>
</organism>
<reference evidence="1 2" key="1">
    <citation type="submission" date="2009-07" db="EMBL/GenBank/DDBJ databases">
        <title>Complete sequence of Pectobacterium carotovorum subsp. carotovorum PC1.</title>
        <authorList>
            <consortium name="US DOE Joint Genome Institute"/>
            <person name="Lucas S."/>
            <person name="Copeland A."/>
            <person name="Lapidus A."/>
            <person name="Glavina del Rio T."/>
            <person name="Tice H."/>
            <person name="Bruce D."/>
            <person name="Goodwin L."/>
            <person name="Pitluck S."/>
            <person name="Munk A.C."/>
            <person name="Brettin T."/>
            <person name="Detter J.C."/>
            <person name="Han C."/>
            <person name="Tapia R."/>
            <person name="Larimer F."/>
            <person name="Land M."/>
            <person name="Hauser L."/>
            <person name="Kyrpides N."/>
            <person name="Mikhailova N."/>
            <person name="Balakrishnan V."/>
            <person name="Glasner J."/>
            <person name="Perna N.T."/>
        </authorList>
    </citation>
    <scope>NUCLEOTIDE SEQUENCE [LARGE SCALE GENOMIC DNA]</scope>
    <source>
        <strain evidence="1 2">PC1</strain>
    </source>
</reference>
<dbReference type="Proteomes" id="UP000002736">
    <property type="component" value="Chromosome"/>
</dbReference>
<protein>
    <submittedName>
        <fullName evidence="1">Uncharacterized protein</fullName>
    </submittedName>
</protein>